<evidence type="ECO:0000256" key="4">
    <source>
        <dbReference type="ARBA" id="ARBA00022448"/>
    </source>
</evidence>
<dbReference type="InterPro" id="IPR048685">
    <property type="entry name" value="COG3_C"/>
</dbReference>
<dbReference type="GeneID" id="18255664"/>
<organism evidence="13">
    <name type="scientific">Chaetomium thermophilum (strain DSM 1495 / CBS 144.50 / IMI 039719)</name>
    <name type="common">Thermochaetoides thermophila</name>
    <dbReference type="NCBI Taxonomy" id="759272"/>
    <lineage>
        <taxon>Eukaryota</taxon>
        <taxon>Fungi</taxon>
        <taxon>Dikarya</taxon>
        <taxon>Ascomycota</taxon>
        <taxon>Pezizomycotina</taxon>
        <taxon>Sordariomycetes</taxon>
        <taxon>Sordariomycetidae</taxon>
        <taxon>Sordariales</taxon>
        <taxon>Chaetomiaceae</taxon>
        <taxon>Thermochaetoides</taxon>
    </lineage>
</organism>
<dbReference type="GO" id="GO:0006914">
    <property type="term" value="P:autophagy"/>
    <property type="evidence" value="ECO:0007669"/>
    <property type="project" value="TreeGrafter"/>
</dbReference>
<dbReference type="InterPro" id="IPR007265">
    <property type="entry name" value="COG_su3"/>
</dbReference>
<dbReference type="OMA" id="YAFTKRW"/>
<comment type="subcellular location">
    <subcellularLocation>
        <location evidence="1">Golgi apparatus membrane</location>
        <topology evidence="1">Peripheral membrane protein</topology>
    </subcellularLocation>
</comment>
<feature type="domain" description="Conserved oligomeric Golgi complex subunit 3 C-terminal" evidence="11">
    <location>
        <begin position="296"/>
        <end position="620"/>
    </location>
</feature>
<dbReference type="Pfam" id="PF20671">
    <property type="entry name" value="COG3_C"/>
    <property type="match status" value="1"/>
</dbReference>
<accession>G0S277</accession>
<dbReference type="AlphaFoldDB" id="G0S277"/>
<evidence type="ECO:0000256" key="7">
    <source>
        <dbReference type="ARBA" id="ARBA00023136"/>
    </source>
</evidence>
<evidence type="ECO:0000256" key="8">
    <source>
        <dbReference type="ARBA" id="ARBA00031339"/>
    </source>
</evidence>
<keyword evidence="13" id="KW-1185">Reference proteome</keyword>
<feature type="region of interest" description="Disordered" evidence="9">
    <location>
        <begin position="1"/>
        <end position="78"/>
    </location>
</feature>
<evidence type="ECO:0000256" key="2">
    <source>
        <dbReference type="ARBA" id="ARBA00009936"/>
    </source>
</evidence>
<name>G0S277_CHATD</name>
<evidence type="ECO:0000313" key="13">
    <source>
        <dbReference type="Proteomes" id="UP000008066"/>
    </source>
</evidence>
<evidence type="ECO:0000256" key="1">
    <source>
        <dbReference type="ARBA" id="ARBA00004395"/>
    </source>
</evidence>
<dbReference type="GO" id="GO:0000139">
    <property type="term" value="C:Golgi membrane"/>
    <property type="evidence" value="ECO:0007669"/>
    <property type="project" value="UniProtKB-SubCell"/>
</dbReference>
<feature type="domain" description="Conserved oligomeric Golgi complex subunit 3 N-terminal" evidence="10">
    <location>
        <begin position="150"/>
        <end position="238"/>
    </location>
</feature>
<dbReference type="HOGENOM" id="CLU_010042_0_0_1"/>
<dbReference type="Pfam" id="PF04136">
    <property type="entry name" value="COG3_N"/>
    <property type="match status" value="1"/>
</dbReference>
<keyword evidence="5" id="KW-0653">Protein transport</keyword>
<keyword evidence="6" id="KW-0333">Golgi apparatus</keyword>
<dbReference type="RefSeq" id="XP_006692129.1">
    <property type="nucleotide sequence ID" value="XM_006692066.1"/>
</dbReference>
<evidence type="ECO:0000256" key="3">
    <source>
        <dbReference type="ARBA" id="ARBA00020976"/>
    </source>
</evidence>
<dbReference type="GO" id="GO:0007030">
    <property type="term" value="P:Golgi organization"/>
    <property type="evidence" value="ECO:0007669"/>
    <property type="project" value="TreeGrafter"/>
</dbReference>
<sequence>MYEDSLYSFVPEFQHRRAPSTTTQPSSGHQRKASLLQPPTTEAAEAEAPQPLAALLEAQEDDANVPPEPSVPRRAKSYSDFHDIVRVQATVHVRKRKQKTRRRRGSGRGWEALAVPESVEAQLPQAEEPEEEEGVEEELLKASQGEYLLYHEELALAERHLTTLINDTDNALRLLESLCTSFATVDEQTGSFRAQCDGLVTEQKRLQALAEDVGRDLQYYTYLDSATRRLNAPGAGRLMLILQSTYRDAESYLARYQSLLTKALHLLEVGFKNHLNKVSAEVGKQIAATQSESARHALAYGRFEELVLESYNLIPNLQHVVRSAYNEAGHPTGLPTADIYANTVNNLFHAYWNVRERDLKPIIQHDLDTFRAEAKESLAAAAHAFIKQAFERAFSEACLFGRIFSIEPAHSTDAKSAFAALKGHQRSIPTGTNIAPIATTLQSALQNAPLETVCDVVGWILHEYLLSDFDPSEEEEETPLAVRSREWAFRLLAEHLWTFTDSLFDAEITKSIIKAPLTPDSLKMGPTTGNDVSSNAFPTVKHALELLVLFDQSMPKERSARNSPVVFRIITETISSLQRAEARIRSVKPHSPTDPDLFMIKNLLLLKNELVTLEIGDIRAAPHQTAVAALADRGVQHFAQIWDTLRRNAPQGGLLGGIWNGIGRVGSTLAPLSGYIPGSSLFGAGQGQAAGAGGQAGAGVAGVGGGSGVQDAHERLDGLLRQHIGAFTKRWAGTLHDARSGRLGGKNLGKVEKELEEMLERAFSGQPEIVAKLREAIAIEMEGIGRERVRRV</sequence>
<gene>
    <name evidence="12" type="ORF">CTHT_0016260</name>
</gene>
<feature type="compositionally biased region" description="Polar residues" evidence="9">
    <location>
        <begin position="19"/>
        <end position="28"/>
    </location>
</feature>
<keyword evidence="4" id="KW-0813">Transport</keyword>
<protein>
    <recommendedName>
        <fullName evidence="3">Conserved oligomeric Golgi complex subunit 3</fullName>
    </recommendedName>
    <alternativeName>
        <fullName evidence="8">Component of oligomeric Golgi complex 3</fullName>
    </alternativeName>
</protein>
<dbReference type="GO" id="GO:0017119">
    <property type="term" value="C:Golgi transport complex"/>
    <property type="evidence" value="ECO:0007669"/>
    <property type="project" value="TreeGrafter"/>
</dbReference>
<dbReference type="EMBL" id="GL988040">
    <property type="protein sequence ID" value="EGS22110.1"/>
    <property type="molecule type" value="Genomic_DNA"/>
</dbReference>
<dbReference type="PANTHER" id="PTHR13302">
    <property type="entry name" value="CONSERVED OLIGOMERIC GOLGI COMPLEX COMPONENT 3"/>
    <property type="match status" value="1"/>
</dbReference>
<dbReference type="KEGG" id="cthr:CTHT_0016260"/>
<evidence type="ECO:0000256" key="6">
    <source>
        <dbReference type="ARBA" id="ARBA00023034"/>
    </source>
</evidence>
<evidence type="ECO:0000259" key="11">
    <source>
        <dbReference type="Pfam" id="PF20671"/>
    </source>
</evidence>
<reference evidence="12 13" key="1">
    <citation type="journal article" date="2011" name="Cell">
        <title>Insight into structure and assembly of the nuclear pore complex by utilizing the genome of a eukaryotic thermophile.</title>
        <authorList>
            <person name="Amlacher S."/>
            <person name="Sarges P."/>
            <person name="Flemming D."/>
            <person name="van Noort V."/>
            <person name="Kunze R."/>
            <person name="Devos D.P."/>
            <person name="Arumugam M."/>
            <person name="Bork P."/>
            <person name="Hurt E."/>
        </authorList>
    </citation>
    <scope>NUCLEOTIDE SEQUENCE [LARGE SCALE GENOMIC DNA]</scope>
    <source>
        <strain evidence="13">DSM 1495 / CBS 144.50 / IMI 039719</strain>
    </source>
</reference>
<evidence type="ECO:0000259" key="10">
    <source>
        <dbReference type="Pfam" id="PF04136"/>
    </source>
</evidence>
<dbReference type="GO" id="GO:0005801">
    <property type="term" value="C:cis-Golgi network"/>
    <property type="evidence" value="ECO:0007669"/>
    <property type="project" value="InterPro"/>
</dbReference>
<dbReference type="STRING" id="759272.G0S277"/>
<dbReference type="Proteomes" id="UP000008066">
    <property type="component" value="Unassembled WGS sequence"/>
</dbReference>
<dbReference type="InterPro" id="IPR048320">
    <property type="entry name" value="COG3_N"/>
</dbReference>
<dbReference type="GO" id="GO:0006891">
    <property type="term" value="P:intra-Golgi vesicle-mediated transport"/>
    <property type="evidence" value="ECO:0007669"/>
    <property type="project" value="TreeGrafter"/>
</dbReference>
<dbReference type="eggNOG" id="KOG2604">
    <property type="taxonomic scope" value="Eukaryota"/>
</dbReference>
<keyword evidence="7" id="KW-0472">Membrane</keyword>
<comment type="similarity">
    <text evidence="2">Belongs to the COG3 family.</text>
</comment>
<evidence type="ECO:0000256" key="5">
    <source>
        <dbReference type="ARBA" id="ARBA00022927"/>
    </source>
</evidence>
<dbReference type="GO" id="GO:0006886">
    <property type="term" value="P:intracellular protein transport"/>
    <property type="evidence" value="ECO:0007669"/>
    <property type="project" value="InterPro"/>
</dbReference>
<evidence type="ECO:0000313" key="12">
    <source>
        <dbReference type="EMBL" id="EGS22110.1"/>
    </source>
</evidence>
<dbReference type="PANTHER" id="PTHR13302:SF8">
    <property type="entry name" value="CONSERVED OLIGOMERIC GOLGI COMPLEX SUBUNIT 3"/>
    <property type="match status" value="1"/>
</dbReference>
<dbReference type="OrthoDB" id="296793at2759"/>
<evidence type="ECO:0000256" key="9">
    <source>
        <dbReference type="SAM" id="MobiDB-lite"/>
    </source>
</evidence>
<proteinExistence type="inferred from homology"/>
<feature type="compositionally biased region" description="Low complexity" evidence="9">
    <location>
        <begin position="36"/>
        <end position="57"/>
    </location>
</feature>